<comment type="caution">
    <text evidence="1">The sequence shown here is derived from an EMBL/GenBank/DDBJ whole genome shotgun (WGS) entry which is preliminary data.</text>
</comment>
<organism evidence="1 2">
    <name type="scientific">Candidatus Yanofskybacteria bacterium RIFCSPLOWO2_01_FULL_49_17</name>
    <dbReference type="NCBI Taxonomy" id="1802700"/>
    <lineage>
        <taxon>Bacteria</taxon>
        <taxon>Candidatus Yanofskyibacteriota</taxon>
    </lineage>
</organism>
<accession>A0A1F8GRR8</accession>
<sequence length="174" mass="20643">MRYEKSGITGKIVERELFGESRYEQITGERSPEFKYREPDQAFRLVKEMQPFDPTRPIPEFAYMVRRIIFKELKLSLEAQLRFYTSVESSLDRYRGIDGWFEIDNEDEEIRVTVDITKNTDAKDTGYKANIVFLVPDDGLDRKVDREQFIKYSLELAHEVVELFRQQGLSPERN</sequence>
<reference evidence="1 2" key="1">
    <citation type="journal article" date="2016" name="Nat. Commun.">
        <title>Thousands of microbial genomes shed light on interconnected biogeochemical processes in an aquifer system.</title>
        <authorList>
            <person name="Anantharaman K."/>
            <person name="Brown C.T."/>
            <person name="Hug L.A."/>
            <person name="Sharon I."/>
            <person name="Castelle C.J."/>
            <person name="Probst A.J."/>
            <person name="Thomas B.C."/>
            <person name="Singh A."/>
            <person name="Wilkins M.J."/>
            <person name="Karaoz U."/>
            <person name="Brodie E.L."/>
            <person name="Williams K.H."/>
            <person name="Hubbard S.S."/>
            <person name="Banfield J.F."/>
        </authorList>
    </citation>
    <scope>NUCLEOTIDE SEQUENCE [LARGE SCALE GENOMIC DNA]</scope>
</reference>
<protein>
    <submittedName>
        <fullName evidence="1">Uncharacterized protein</fullName>
    </submittedName>
</protein>
<dbReference type="EMBL" id="MGKO01000008">
    <property type="protein sequence ID" value="OGN27690.1"/>
    <property type="molecule type" value="Genomic_DNA"/>
</dbReference>
<proteinExistence type="predicted"/>
<gene>
    <name evidence="1" type="ORF">A2941_01745</name>
</gene>
<evidence type="ECO:0000313" key="1">
    <source>
        <dbReference type="EMBL" id="OGN27690.1"/>
    </source>
</evidence>
<dbReference type="AlphaFoldDB" id="A0A1F8GRR8"/>
<dbReference type="Proteomes" id="UP000178444">
    <property type="component" value="Unassembled WGS sequence"/>
</dbReference>
<evidence type="ECO:0000313" key="2">
    <source>
        <dbReference type="Proteomes" id="UP000178444"/>
    </source>
</evidence>
<name>A0A1F8GRR8_9BACT</name>